<dbReference type="EMBL" id="BPWL01000007">
    <property type="protein sequence ID" value="GJJ12110.1"/>
    <property type="molecule type" value="Genomic_DNA"/>
</dbReference>
<dbReference type="InterPro" id="IPR036908">
    <property type="entry name" value="RlpA-like_sf"/>
</dbReference>
<dbReference type="InterPro" id="IPR051207">
    <property type="entry name" value="ComplexI_NDUFA9_subunit"/>
</dbReference>
<dbReference type="InterPro" id="IPR036291">
    <property type="entry name" value="NAD(P)-bd_dom_sf"/>
</dbReference>
<evidence type="ECO:0000313" key="2">
    <source>
        <dbReference type="Proteomes" id="UP001050691"/>
    </source>
</evidence>
<dbReference type="GO" id="GO:0005739">
    <property type="term" value="C:mitochondrion"/>
    <property type="evidence" value="ECO:0007669"/>
    <property type="project" value="TreeGrafter"/>
</dbReference>
<proteinExistence type="predicted"/>
<organism evidence="1 2">
    <name type="scientific">Clathrus columnatus</name>
    <dbReference type="NCBI Taxonomy" id="1419009"/>
    <lineage>
        <taxon>Eukaryota</taxon>
        <taxon>Fungi</taxon>
        <taxon>Dikarya</taxon>
        <taxon>Basidiomycota</taxon>
        <taxon>Agaricomycotina</taxon>
        <taxon>Agaricomycetes</taxon>
        <taxon>Phallomycetidae</taxon>
        <taxon>Phallales</taxon>
        <taxon>Clathraceae</taxon>
        <taxon>Clathrus</taxon>
    </lineage>
</organism>
<dbReference type="Proteomes" id="UP001050691">
    <property type="component" value="Unassembled WGS sequence"/>
</dbReference>
<accession>A0AAV5AGT8</accession>
<dbReference type="SUPFAM" id="SSF50685">
    <property type="entry name" value="Barwin-like endoglucanases"/>
    <property type="match status" value="1"/>
</dbReference>
<dbReference type="SUPFAM" id="SSF51735">
    <property type="entry name" value="NAD(P)-binding Rossmann-fold domains"/>
    <property type="match status" value="1"/>
</dbReference>
<comment type="caution">
    <text evidence="1">The sequence shown here is derived from an EMBL/GenBank/DDBJ whole genome shotgun (WGS) entry which is preliminary data.</text>
</comment>
<evidence type="ECO:0000313" key="1">
    <source>
        <dbReference type="EMBL" id="GJJ12110.1"/>
    </source>
</evidence>
<keyword evidence="2" id="KW-1185">Reference proteome</keyword>
<dbReference type="Gene3D" id="3.40.50.720">
    <property type="entry name" value="NAD(P)-binding Rossmann-like Domain"/>
    <property type="match status" value="1"/>
</dbReference>
<dbReference type="CDD" id="cd22191">
    <property type="entry name" value="DPBB_RlpA_EXP_N-like"/>
    <property type="match status" value="1"/>
</dbReference>
<dbReference type="AlphaFoldDB" id="A0AAV5AGT8"/>
<sequence length="384" mass="42263">MEGYHHTLSATYFYQNGNPGACGTVHSDSDFVVALDTYSYQNGANCGRKVKLVNKTNGKSTIATVADECPTCNSDYSVDCSLGTFLAMSELAVGIFDRSSVCRAALSRGWNVSSISSSGNPFRTPKGHLPAWVSEVSWHKASALQPETYRAILRDRTAIVHTVGLLFETIQYKEALRHGDLVALSRILFSGSHNNPLRKGREGSYETVNRDTALMVCETFLEEVANDQSHIPRAFIYLSAEDMGRPFVPRRYIETKREAEARIHQLCEGTTVRDVFIRPSFIYHPHIRPLSSPIAALASLSATLHKNAPSIIPTPSRILRSLSPKSSSPRPEEIPHALQGLSQTLELEPIHLDHVGEAICKAIEGRDIHGAVPIDMVRKLACSP</sequence>
<dbReference type="PANTHER" id="PTHR12126">
    <property type="entry name" value="NADH-UBIQUINONE OXIDOREDUCTASE 39 KDA SUBUNIT-RELATED"/>
    <property type="match status" value="1"/>
</dbReference>
<gene>
    <name evidence="1" type="ORF">Clacol_006351</name>
</gene>
<reference evidence="1" key="1">
    <citation type="submission" date="2021-10" db="EMBL/GenBank/DDBJ databases">
        <title>De novo Genome Assembly of Clathrus columnatus (Basidiomycota, Fungi) Using Illumina and Nanopore Sequence Data.</title>
        <authorList>
            <person name="Ogiso-Tanaka E."/>
            <person name="Itagaki H."/>
            <person name="Hosoya T."/>
            <person name="Hosaka K."/>
        </authorList>
    </citation>
    <scope>NUCLEOTIDE SEQUENCE</scope>
    <source>
        <strain evidence="1">MO-923</strain>
    </source>
</reference>
<dbReference type="GO" id="GO:0044877">
    <property type="term" value="F:protein-containing complex binding"/>
    <property type="evidence" value="ECO:0007669"/>
    <property type="project" value="TreeGrafter"/>
</dbReference>
<dbReference type="PANTHER" id="PTHR12126:SF16">
    <property type="entry name" value="MIOREX COMPLEX COMPONENT 2"/>
    <property type="match status" value="1"/>
</dbReference>
<dbReference type="Gene3D" id="2.40.40.10">
    <property type="entry name" value="RlpA-like domain"/>
    <property type="match status" value="1"/>
</dbReference>
<name>A0AAV5AGT8_9AGAM</name>
<protein>
    <submittedName>
        <fullName evidence="1">Uncharacterized protein</fullName>
    </submittedName>
</protein>